<dbReference type="RefSeq" id="XP_038059257.1">
    <property type="nucleotide sequence ID" value="XM_038203329.1"/>
</dbReference>
<dbReference type="OrthoDB" id="9882192at2759"/>
<organism evidence="4 5">
    <name type="scientific">Patiria miniata</name>
    <name type="common">Bat star</name>
    <name type="synonym">Asterina miniata</name>
    <dbReference type="NCBI Taxonomy" id="46514"/>
    <lineage>
        <taxon>Eukaryota</taxon>
        <taxon>Metazoa</taxon>
        <taxon>Echinodermata</taxon>
        <taxon>Eleutherozoa</taxon>
        <taxon>Asterozoa</taxon>
        <taxon>Asteroidea</taxon>
        <taxon>Valvatacea</taxon>
        <taxon>Valvatida</taxon>
        <taxon>Asterinidae</taxon>
        <taxon>Patiria</taxon>
    </lineage>
</organism>
<keyword evidence="5" id="KW-1185">Reference proteome</keyword>
<evidence type="ECO:0000256" key="2">
    <source>
        <dbReference type="SAM" id="MobiDB-lite"/>
    </source>
</evidence>
<feature type="region of interest" description="Disordered" evidence="2">
    <location>
        <begin position="432"/>
        <end position="453"/>
    </location>
</feature>
<protein>
    <recommendedName>
        <fullName evidence="3">C2H2-type domain-containing protein</fullName>
    </recommendedName>
</protein>
<keyword evidence="1" id="KW-0175">Coiled coil</keyword>
<evidence type="ECO:0000256" key="1">
    <source>
        <dbReference type="SAM" id="Coils"/>
    </source>
</evidence>
<dbReference type="OMA" id="AHWHCYH"/>
<reference evidence="4" key="1">
    <citation type="submission" date="2022-11" db="UniProtKB">
        <authorList>
            <consortium name="EnsemblMetazoa"/>
        </authorList>
    </citation>
    <scope>IDENTIFICATION</scope>
</reference>
<feature type="coiled-coil region" evidence="1">
    <location>
        <begin position="231"/>
        <end position="283"/>
    </location>
</feature>
<sequence length="517" mass="58312">MAIHVAHPSVRMKGAEADWTPIQCTDRECSHSLMKAPHLHCPFCSQDSLFTDEILLKAHYRVKHVDKGINFGGLKILRCCRSCIVHGIIHEQKCFKGAHWHCYHCRNGFSRRDEAMKHYQQHFRNPETTIQIVITRDVNQIFTTYTDPAPNSASLVTHLIVPQSQQPSETDTSSPSYEQTDGQQPQIEYQYACINDPNQSTANGEVVFIEIPDEGSKGDFEGETCYTEHNLSLLLQEKERLEKTLEEERTTWAQTEHRMKGTIERLRTKVEYLSNTNTSLKQQLSMMHTSSLKRLTNDSENQSILQELLQHMSEEHTQLLHHHLAQLRLYAQACALSKPAPEESASSGSAVLVPDLADQSQDISHMAMMSSSEDTIGNMEQTVVMTITSEEDSEPLGNIVDNPGDTVGHEALTLDKDVQLSPNDIPYQLTSEGLSPRHATSESGHIYQSGRTHPRHNTGCDVMQQDFHNNKSLKLILSNSTPKIFCPNGFDTRTNEDDMSNEEPPLKRGRTNSLKAT</sequence>
<dbReference type="AlphaFoldDB" id="A0A914A5W6"/>
<dbReference type="EnsemblMetazoa" id="XM_038203329.1">
    <property type="protein sequence ID" value="XP_038059257.1"/>
    <property type="gene ID" value="LOC119730440"/>
</dbReference>
<dbReference type="PROSITE" id="PS00028">
    <property type="entry name" value="ZINC_FINGER_C2H2_1"/>
    <property type="match status" value="1"/>
</dbReference>
<proteinExistence type="predicted"/>
<evidence type="ECO:0000313" key="5">
    <source>
        <dbReference type="Proteomes" id="UP000887568"/>
    </source>
</evidence>
<dbReference type="InterPro" id="IPR013087">
    <property type="entry name" value="Znf_C2H2_type"/>
</dbReference>
<feature type="domain" description="C2H2-type" evidence="3">
    <location>
        <begin position="102"/>
        <end position="122"/>
    </location>
</feature>
<dbReference type="GeneID" id="119730440"/>
<feature type="region of interest" description="Disordered" evidence="2">
    <location>
        <begin position="486"/>
        <end position="517"/>
    </location>
</feature>
<evidence type="ECO:0000313" key="4">
    <source>
        <dbReference type="EnsemblMetazoa" id="XP_038059257.1"/>
    </source>
</evidence>
<dbReference type="Proteomes" id="UP000887568">
    <property type="component" value="Unplaced"/>
</dbReference>
<evidence type="ECO:0000259" key="3">
    <source>
        <dbReference type="PROSITE" id="PS00028"/>
    </source>
</evidence>
<name>A0A914A5W6_PATMI</name>
<accession>A0A914A5W6</accession>
<dbReference type="SMART" id="SM00355">
    <property type="entry name" value="ZnF_C2H2"/>
    <property type="match status" value="2"/>
</dbReference>
<feature type="region of interest" description="Disordered" evidence="2">
    <location>
        <begin position="163"/>
        <end position="182"/>
    </location>
</feature>